<dbReference type="HAMAP" id="MF_02126">
    <property type="entry name" value="RF_methyltr_PrmC"/>
    <property type="match status" value="1"/>
</dbReference>
<dbReference type="OrthoDB" id="9800643at2"/>
<dbReference type="GO" id="GO:0003676">
    <property type="term" value="F:nucleic acid binding"/>
    <property type="evidence" value="ECO:0007669"/>
    <property type="project" value="InterPro"/>
</dbReference>
<dbReference type="InterPro" id="IPR029063">
    <property type="entry name" value="SAM-dependent_MTases_sf"/>
</dbReference>
<keyword evidence="1 5" id="KW-0489">Methyltransferase</keyword>
<evidence type="ECO:0000256" key="3">
    <source>
        <dbReference type="ARBA" id="ARBA00022691"/>
    </source>
</evidence>
<gene>
    <name evidence="5 8" type="primary">prmC</name>
    <name evidence="8" type="ORF">FJ651_11985</name>
</gene>
<evidence type="ECO:0000259" key="7">
    <source>
        <dbReference type="Pfam" id="PF17827"/>
    </source>
</evidence>
<feature type="binding site" evidence="5">
    <location>
        <begin position="192"/>
        <end position="195"/>
    </location>
    <ligand>
        <name>substrate</name>
    </ligand>
</feature>
<evidence type="ECO:0000313" key="9">
    <source>
        <dbReference type="Proteomes" id="UP000317332"/>
    </source>
</evidence>
<dbReference type="InterPro" id="IPR007848">
    <property type="entry name" value="Small_mtfrase_dom"/>
</dbReference>
<feature type="binding site" evidence="5">
    <location>
        <position position="145"/>
    </location>
    <ligand>
        <name>S-adenosyl-L-methionine</name>
        <dbReference type="ChEBI" id="CHEBI:59789"/>
    </ligand>
</feature>
<dbReference type="PROSITE" id="PS00092">
    <property type="entry name" value="N6_MTASE"/>
    <property type="match status" value="1"/>
</dbReference>
<dbReference type="InterPro" id="IPR002052">
    <property type="entry name" value="DNA_methylase_N6_adenine_CS"/>
</dbReference>
<dbReference type="EMBL" id="VHIQ01000006">
    <property type="protein sequence ID" value="TPV32279.1"/>
    <property type="molecule type" value="Genomic_DNA"/>
</dbReference>
<dbReference type="PRINTS" id="PR00507">
    <property type="entry name" value="N12N6MTFRASE"/>
</dbReference>
<evidence type="ECO:0000256" key="1">
    <source>
        <dbReference type="ARBA" id="ARBA00022603"/>
    </source>
</evidence>
<evidence type="ECO:0000256" key="5">
    <source>
        <dbReference type="HAMAP-Rule" id="MF_02126"/>
    </source>
</evidence>
<dbReference type="InterPro" id="IPR019874">
    <property type="entry name" value="RF_methyltr_PrmC"/>
</dbReference>
<keyword evidence="3 5" id="KW-0949">S-adenosyl-L-methionine</keyword>
<accession>A0A506PFA8</accession>
<comment type="function">
    <text evidence="5">Methylates the class 1 translation termination release factors RF1/PrfA and RF2/PrfB on the glutamine residue of the universally conserved GGQ motif.</text>
</comment>
<dbReference type="Pfam" id="PF17827">
    <property type="entry name" value="PrmC_N"/>
    <property type="match status" value="1"/>
</dbReference>
<protein>
    <recommendedName>
        <fullName evidence="5">Release factor glutamine methyltransferase</fullName>
        <shortName evidence="5">RF MTase</shortName>
        <ecNumber evidence="5">2.1.1.297</ecNumber>
    </recommendedName>
    <alternativeName>
        <fullName evidence="5">N5-glutamine methyltransferase PrmC</fullName>
    </alternativeName>
    <alternativeName>
        <fullName evidence="5">Protein-(glutamine-N5) MTase PrmC</fullName>
    </alternativeName>
    <alternativeName>
        <fullName evidence="5">Protein-glutamine N-methyltransferase PrmC</fullName>
    </alternativeName>
</protein>
<dbReference type="Proteomes" id="UP000317332">
    <property type="component" value="Unassembled WGS sequence"/>
</dbReference>
<comment type="caution">
    <text evidence="8">The sequence shown here is derived from an EMBL/GenBank/DDBJ whole genome shotgun (WGS) entry which is preliminary data.</text>
</comment>
<evidence type="ECO:0000256" key="4">
    <source>
        <dbReference type="ARBA" id="ARBA00048391"/>
    </source>
</evidence>
<organism evidence="8 9">
    <name type="scientific">Paucihalobacter ruber</name>
    <dbReference type="NCBI Taxonomy" id="2567861"/>
    <lineage>
        <taxon>Bacteria</taxon>
        <taxon>Pseudomonadati</taxon>
        <taxon>Bacteroidota</taxon>
        <taxon>Flavobacteriia</taxon>
        <taxon>Flavobacteriales</taxon>
        <taxon>Flavobacteriaceae</taxon>
        <taxon>Paucihalobacter</taxon>
    </lineage>
</organism>
<evidence type="ECO:0000256" key="2">
    <source>
        <dbReference type="ARBA" id="ARBA00022679"/>
    </source>
</evidence>
<proteinExistence type="inferred from homology"/>
<evidence type="ECO:0000259" key="6">
    <source>
        <dbReference type="Pfam" id="PF05175"/>
    </source>
</evidence>
<dbReference type="Gene3D" id="1.10.8.10">
    <property type="entry name" value="DNA helicase RuvA subunit, C-terminal domain"/>
    <property type="match status" value="1"/>
</dbReference>
<feature type="domain" description="Release factor glutamine methyltransferase N-terminal" evidence="7">
    <location>
        <begin position="11"/>
        <end position="76"/>
    </location>
</feature>
<feature type="binding site" evidence="5">
    <location>
        <position position="192"/>
    </location>
    <ligand>
        <name>S-adenosyl-L-methionine</name>
        <dbReference type="ChEBI" id="CHEBI:59789"/>
    </ligand>
</feature>
<dbReference type="PANTHER" id="PTHR18895">
    <property type="entry name" value="HEMK METHYLTRANSFERASE"/>
    <property type="match status" value="1"/>
</dbReference>
<dbReference type="SUPFAM" id="SSF53335">
    <property type="entry name" value="S-adenosyl-L-methionine-dependent methyltransferases"/>
    <property type="match status" value="1"/>
</dbReference>
<sequence>MTLAALQEKFHSELSSVYDQNEVDAIFYSLADHFLQYNRLNVSINKSIELSESNSQLFSEVIERLQQHEPVQYITGVAHFYGLIFKVNQHTLIPRPETEELVDWAIKLMDKPKTNLKILDIGTGSGCIAVSLAKYLKQSKVYAIDISDQALNVARENAKLSQVDVEFVKADVFNLDFNAELFQNQFDLIISNPPYVRELEKVEMKPNVLNFEPSLALFVPDSDALRFYEAIVKLSLQNLKSGGLLIMEINQYLSKEMLHLIEIYNFELIEFKKDLFGNFRMIKAVKP</sequence>
<name>A0A506PFA8_9FLAO</name>
<comment type="similarity">
    <text evidence="5">Belongs to the protein N5-glutamine methyltransferase family. PrmC subfamily.</text>
</comment>
<dbReference type="InterPro" id="IPR050320">
    <property type="entry name" value="N5-glutamine_MTase"/>
</dbReference>
<keyword evidence="9" id="KW-1185">Reference proteome</keyword>
<feature type="domain" description="Methyltransferase small" evidence="6">
    <location>
        <begin position="110"/>
        <end position="200"/>
    </location>
</feature>
<comment type="caution">
    <text evidence="5">Lacks conserved residue(s) required for the propagation of feature annotation.</text>
</comment>
<dbReference type="InterPro" id="IPR004556">
    <property type="entry name" value="HemK-like"/>
</dbReference>
<dbReference type="InterPro" id="IPR040758">
    <property type="entry name" value="PrmC_N"/>
</dbReference>
<evidence type="ECO:0000313" key="8">
    <source>
        <dbReference type="EMBL" id="TPV32279.1"/>
    </source>
</evidence>
<dbReference type="GO" id="GO:0032259">
    <property type="term" value="P:methylation"/>
    <property type="evidence" value="ECO:0007669"/>
    <property type="project" value="UniProtKB-KW"/>
</dbReference>
<dbReference type="Gene3D" id="3.40.50.150">
    <property type="entry name" value="Vaccinia Virus protein VP39"/>
    <property type="match status" value="1"/>
</dbReference>
<dbReference type="Pfam" id="PF05175">
    <property type="entry name" value="MTS"/>
    <property type="match status" value="1"/>
</dbReference>
<keyword evidence="2 5" id="KW-0808">Transferase</keyword>
<dbReference type="PANTHER" id="PTHR18895:SF74">
    <property type="entry name" value="MTRF1L RELEASE FACTOR GLUTAMINE METHYLTRANSFERASE"/>
    <property type="match status" value="1"/>
</dbReference>
<dbReference type="AlphaFoldDB" id="A0A506PFA8"/>
<dbReference type="EC" id="2.1.1.297" evidence="5"/>
<dbReference type="CDD" id="cd02440">
    <property type="entry name" value="AdoMet_MTases"/>
    <property type="match status" value="1"/>
</dbReference>
<dbReference type="RefSeq" id="WP_140990776.1">
    <property type="nucleotide sequence ID" value="NZ_VHIQ01000006.1"/>
</dbReference>
<comment type="catalytic activity">
    <reaction evidence="4 5">
        <text>L-glutaminyl-[peptide chain release factor] + S-adenosyl-L-methionine = N(5)-methyl-L-glutaminyl-[peptide chain release factor] + S-adenosyl-L-homocysteine + H(+)</text>
        <dbReference type="Rhea" id="RHEA:42896"/>
        <dbReference type="Rhea" id="RHEA-COMP:10271"/>
        <dbReference type="Rhea" id="RHEA-COMP:10272"/>
        <dbReference type="ChEBI" id="CHEBI:15378"/>
        <dbReference type="ChEBI" id="CHEBI:30011"/>
        <dbReference type="ChEBI" id="CHEBI:57856"/>
        <dbReference type="ChEBI" id="CHEBI:59789"/>
        <dbReference type="ChEBI" id="CHEBI:61891"/>
        <dbReference type="EC" id="2.1.1.297"/>
    </reaction>
</comment>
<feature type="binding site" evidence="5">
    <location>
        <begin position="122"/>
        <end position="126"/>
    </location>
    <ligand>
        <name>S-adenosyl-L-methionine</name>
        <dbReference type="ChEBI" id="CHEBI:59789"/>
    </ligand>
</feature>
<reference evidence="8 9" key="1">
    <citation type="submission" date="2019-06" db="EMBL/GenBank/DDBJ databases">
        <title>Flavobacteriaceae Paucihalobacterium erythroidium CWB-1, complete genome.</title>
        <authorList>
            <person name="Wu S."/>
        </authorList>
    </citation>
    <scope>NUCLEOTIDE SEQUENCE [LARGE SCALE GENOMIC DNA]</scope>
    <source>
        <strain evidence="8 9">CWB-1</strain>
    </source>
</reference>
<dbReference type="GO" id="GO:0102559">
    <property type="term" value="F:peptide chain release factor N(5)-glutamine methyltransferase activity"/>
    <property type="evidence" value="ECO:0007669"/>
    <property type="project" value="UniProtKB-EC"/>
</dbReference>
<dbReference type="NCBIfam" id="TIGR00536">
    <property type="entry name" value="hemK_fam"/>
    <property type="match status" value="1"/>
</dbReference>
<dbReference type="NCBIfam" id="TIGR03534">
    <property type="entry name" value="RF_mod_PrmC"/>
    <property type="match status" value="1"/>
</dbReference>